<gene>
    <name evidence="2" type="ORF">FHK87_23980</name>
</gene>
<feature type="signal peptide" evidence="1">
    <location>
        <begin position="1"/>
        <end position="21"/>
    </location>
</feature>
<sequence>MTRTILILAFTVLFIACGTNTKNENKYEDNVEVRDPEPPTDENKTEIDGTAQAIAKANGIQKWNAVKEIQFTFNVDKDTTHFERSWVWKPKEKMVTLTSQQDTITYNRTKIDSTNIKADQGFINDKYWLLAPFNLVWDAESFTSEHTLKATAPISNTEMQKFTIVYKNEGGYTPGDAYDFYFQGDFIIKEWVFRKENAAEPSLITSWEDYENFEGIKIAKTHKRNEGDWKLHFTNIKVITE</sequence>
<proteinExistence type="predicted"/>
<keyword evidence="1" id="KW-0732">Signal</keyword>
<keyword evidence="3" id="KW-1185">Reference proteome</keyword>
<name>A0A504IUJ8_9FLAO</name>
<comment type="caution">
    <text evidence="2">The sequence shown here is derived from an EMBL/GenBank/DDBJ whole genome shotgun (WGS) entry which is preliminary data.</text>
</comment>
<protein>
    <submittedName>
        <fullName evidence="2">Uncharacterized protein</fullName>
    </submittedName>
</protein>
<feature type="chain" id="PRO_5021264754" evidence="1">
    <location>
        <begin position="22"/>
        <end position="241"/>
    </location>
</feature>
<dbReference type="OrthoDB" id="892266at2"/>
<dbReference type="RefSeq" id="WP_140597426.1">
    <property type="nucleotide sequence ID" value="NZ_VFWZ01000010.1"/>
</dbReference>
<reference evidence="2 3" key="1">
    <citation type="submission" date="2019-06" db="EMBL/GenBank/DDBJ databases">
        <authorList>
            <person name="Meng X."/>
        </authorList>
    </citation>
    <scope>NUCLEOTIDE SEQUENCE [LARGE SCALE GENOMIC DNA]</scope>
    <source>
        <strain evidence="2 3">M625</strain>
    </source>
</reference>
<evidence type="ECO:0000313" key="2">
    <source>
        <dbReference type="EMBL" id="TPN81664.1"/>
    </source>
</evidence>
<dbReference type="PROSITE" id="PS51257">
    <property type="entry name" value="PROKAR_LIPOPROTEIN"/>
    <property type="match status" value="1"/>
</dbReference>
<evidence type="ECO:0000256" key="1">
    <source>
        <dbReference type="SAM" id="SignalP"/>
    </source>
</evidence>
<organism evidence="2 3">
    <name type="scientific">Aquimarina algicola</name>
    <dbReference type="NCBI Taxonomy" id="2589995"/>
    <lineage>
        <taxon>Bacteria</taxon>
        <taxon>Pseudomonadati</taxon>
        <taxon>Bacteroidota</taxon>
        <taxon>Flavobacteriia</taxon>
        <taxon>Flavobacteriales</taxon>
        <taxon>Flavobacteriaceae</taxon>
        <taxon>Aquimarina</taxon>
    </lineage>
</organism>
<dbReference type="EMBL" id="VFWZ01000010">
    <property type="protein sequence ID" value="TPN81664.1"/>
    <property type="molecule type" value="Genomic_DNA"/>
</dbReference>
<dbReference type="Proteomes" id="UP000315540">
    <property type="component" value="Unassembled WGS sequence"/>
</dbReference>
<evidence type="ECO:0000313" key="3">
    <source>
        <dbReference type="Proteomes" id="UP000315540"/>
    </source>
</evidence>
<accession>A0A504IUJ8</accession>
<dbReference type="AlphaFoldDB" id="A0A504IUJ8"/>